<reference evidence="2 3" key="1">
    <citation type="journal article" date="2023" name="Commun. Biol.">
        <title>Reorganization of the ancestral sex-determining regions during the evolution of trioecy in Pleodorina starrii.</title>
        <authorList>
            <person name="Takahashi K."/>
            <person name="Suzuki S."/>
            <person name="Kawai-Toyooka H."/>
            <person name="Yamamoto K."/>
            <person name="Hamaji T."/>
            <person name="Ootsuki R."/>
            <person name="Yamaguchi H."/>
            <person name="Kawachi M."/>
            <person name="Higashiyama T."/>
            <person name="Nozaki H."/>
        </authorList>
    </citation>
    <scope>NUCLEOTIDE SEQUENCE [LARGE SCALE GENOMIC DNA]</scope>
    <source>
        <strain evidence="2 3">NIES-4479</strain>
    </source>
</reference>
<keyword evidence="3" id="KW-1185">Reference proteome</keyword>
<accession>A0A9W6BU55</accession>
<dbReference type="EMBL" id="BRXU01000022">
    <property type="protein sequence ID" value="GLC58444.1"/>
    <property type="molecule type" value="Genomic_DNA"/>
</dbReference>
<gene>
    <name evidence="2" type="primary">PLEST011975</name>
    <name evidence="2" type="ORF">PLESTB_001359700</name>
</gene>
<sequence length="296" mass="31335">MAAAGRPAAGFSARVRCCARLDGGPQRQKLAVRGRSAADEFDEETASYDLITRSDFAADCFHTADEYEGAALNIIASDDDDDTCSEAPSDASADAEVDSCLEGITVTGIDVPRLDPDSKKRPVGAVLLQQSPCSSAWVTSLLAPDRNNVGGDWKQQPMLVKVYKFYCDALASRLLAAAARNGQKPRVHVPTERDAMQEVRMAVKLACTSVRRIRGAALEDCPDICAPSAAPEQPSGRDGGGGGGGQPILPVHLEVRPCAAKRSSIGSKCGPDREVVAVYPYHPPAKADLAEPSEQQ</sequence>
<feature type="region of interest" description="Disordered" evidence="1">
    <location>
        <begin position="229"/>
        <end position="249"/>
    </location>
</feature>
<dbReference type="Proteomes" id="UP001165080">
    <property type="component" value="Unassembled WGS sequence"/>
</dbReference>
<evidence type="ECO:0000313" key="3">
    <source>
        <dbReference type="Proteomes" id="UP001165080"/>
    </source>
</evidence>
<comment type="caution">
    <text evidence="2">The sequence shown here is derived from an EMBL/GenBank/DDBJ whole genome shotgun (WGS) entry which is preliminary data.</text>
</comment>
<protein>
    <submittedName>
        <fullName evidence="2">Uncharacterized protein</fullName>
    </submittedName>
</protein>
<proteinExistence type="predicted"/>
<name>A0A9W6BU55_9CHLO</name>
<evidence type="ECO:0000313" key="2">
    <source>
        <dbReference type="EMBL" id="GLC58444.1"/>
    </source>
</evidence>
<evidence type="ECO:0000256" key="1">
    <source>
        <dbReference type="SAM" id="MobiDB-lite"/>
    </source>
</evidence>
<organism evidence="2 3">
    <name type="scientific">Pleodorina starrii</name>
    <dbReference type="NCBI Taxonomy" id="330485"/>
    <lineage>
        <taxon>Eukaryota</taxon>
        <taxon>Viridiplantae</taxon>
        <taxon>Chlorophyta</taxon>
        <taxon>core chlorophytes</taxon>
        <taxon>Chlorophyceae</taxon>
        <taxon>CS clade</taxon>
        <taxon>Chlamydomonadales</taxon>
        <taxon>Volvocaceae</taxon>
        <taxon>Pleodorina</taxon>
    </lineage>
</organism>
<feature type="compositionally biased region" description="Gly residues" evidence="1">
    <location>
        <begin position="237"/>
        <end position="246"/>
    </location>
</feature>
<dbReference type="AlphaFoldDB" id="A0A9W6BU55"/>